<reference evidence="2" key="1">
    <citation type="submission" date="2022-03" db="EMBL/GenBank/DDBJ databases">
        <authorList>
            <person name="Martin H S."/>
        </authorList>
    </citation>
    <scope>NUCLEOTIDE SEQUENCE</scope>
</reference>
<dbReference type="Proteomes" id="UP000837857">
    <property type="component" value="Chromosome 7"/>
</dbReference>
<gene>
    <name evidence="2" type="ORF">IPOD504_LOCUS15506</name>
</gene>
<keyword evidence="3" id="KW-1185">Reference proteome</keyword>
<protein>
    <submittedName>
        <fullName evidence="2">Uncharacterized protein</fullName>
    </submittedName>
</protein>
<accession>A0ABN8IZZ4</accession>
<evidence type="ECO:0000256" key="1">
    <source>
        <dbReference type="SAM" id="MobiDB-lite"/>
    </source>
</evidence>
<evidence type="ECO:0000313" key="2">
    <source>
        <dbReference type="EMBL" id="CAH2073150.1"/>
    </source>
</evidence>
<feature type="non-terminal residue" evidence="2">
    <location>
        <position position="1"/>
    </location>
</feature>
<sequence length="93" mass="9854">MGDSAFLSGRSGVLSGVFDVTPSATSGAWLATPVETAMSATDRVGKSTANCGPRRLRAPSKKLTEPGSIVARHEFGLRSLLYVRLDDALDMRD</sequence>
<evidence type="ECO:0000313" key="3">
    <source>
        <dbReference type="Proteomes" id="UP000837857"/>
    </source>
</evidence>
<organism evidence="2 3">
    <name type="scientific">Iphiclides podalirius</name>
    <name type="common">scarce swallowtail</name>
    <dbReference type="NCBI Taxonomy" id="110791"/>
    <lineage>
        <taxon>Eukaryota</taxon>
        <taxon>Metazoa</taxon>
        <taxon>Ecdysozoa</taxon>
        <taxon>Arthropoda</taxon>
        <taxon>Hexapoda</taxon>
        <taxon>Insecta</taxon>
        <taxon>Pterygota</taxon>
        <taxon>Neoptera</taxon>
        <taxon>Endopterygota</taxon>
        <taxon>Lepidoptera</taxon>
        <taxon>Glossata</taxon>
        <taxon>Ditrysia</taxon>
        <taxon>Papilionoidea</taxon>
        <taxon>Papilionidae</taxon>
        <taxon>Papilioninae</taxon>
        <taxon>Iphiclides</taxon>
    </lineage>
</organism>
<feature type="region of interest" description="Disordered" evidence="1">
    <location>
        <begin position="41"/>
        <end position="60"/>
    </location>
</feature>
<name>A0ABN8IZZ4_9NEOP</name>
<proteinExistence type="predicted"/>
<dbReference type="EMBL" id="OW152819">
    <property type="protein sequence ID" value="CAH2073150.1"/>
    <property type="molecule type" value="Genomic_DNA"/>
</dbReference>